<accession>A0A285GAZ8</accession>
<dbReference type="AlphaFoldDB" id="A0A285GAZ8"/>
<dbReference type="InterPro" id="IPR058355">
    <property type="entry name" value="DUF8042"/>
</dbReference>
<organism evidence="2 3">
    <name type="scientific">Orenia metallireducens</name>
    <dbReference type="NCBI Taxonomy" id="1413210"/>
    <lineage>
        <taxon>Bacteria</taxon>
        <taxon>Bacillati</taxon>
        <taxon>Bacillota</taxon>
        <taxon>Clostridia</taxon>
        <taxon>Halanaerobiales</taxon>
        <taxon>Halobacteroidaceae</taxon>
        <taxon>Orenia</taxon>
    </lineage>
</organism>
<name>A0A285GAZ8_9FIRM</name>
<evidence type="ECO:0000259" key="1">
    <source>
        <dbReference type="Pfam" id="PF26154"/>
    </source>
</evidence>
<feature type="domain" description="DUF8042" evidence="1">
    <location>
        <begin position="73"/>
        <end position="172"/>
    </location>
</feature>
<protein>
    <recommendedName>
        <fullName evidence="1">DUF8042 domain-containing protein</fullName>
    </recommendedName>
</protein>
<gene>
    <name evidence="2" type="ORF">SAMN06265827_10610</name>
</gene>
<reference evidence="3" key="1">
    <citation type="submission" date="2017-09" db="EMBL/GenBank/DDBJ databases">
        <authorList>
            <person name="Varghese N."/>
            <person name="Submissions S."/>
        </authorList>
    </citation>
    <scope>NUCLEOTIDE SEQUENCE [LARGE SCALE GENOMIC DNA]</scope>
    <source>
        <strain evidence="3">MSL47</strain>
    </source>
</reference>
<dbReference type="RefSeq" id="WP_097017045.1">
    <property type="nucleotide sequence ID" value="NZ_OBDZ01000006.1"/>
</dbReference>
<dbReference type="Pfam" id="PF26154">
    <property type="entry name" value="DUF8042"/>
    <property type="match status" value="1"/>
</dbReference>
<sequence>MKILLDNQELNIDKVNSLTEILEEIREDINDKIISEIYINGNIVTEEELINFDLNEVKSIEFLTKKSIRLVEETLTEANNYLPKLKKGFIDIANLFRDQEIIDANEKLQLCLDGVKWYTGVLMKILSLVYGENQEISEIKKLEEFNTLINKSLDAMEEDDWNLVANILEDDISIYIDEFIKLNNNLLEHIK</sequence>
<dbReference type="EMBL" id="OBDZ01000006">
    <property type="protein sequence ID" value="SNY20750.1"/>
    <property type="molecule type" value="Genomic_DNA"/>
</dbReference>
<keyword evidence="3" id="KW-1185">Reference proteome</keyword>
<proteinExistence type="predicted"/>
<dbReference type="OrthoDB" id="2111017at2"/>
<evidence type="ECO:0000313" key="2">
    <source>
        <dbReference type="EMBL" id="SNY20750.1"/>
    </source>
</evidence>
<dbReference type="Proteomes" id="UP000219573">
    <property type="component" value="Unassembled WGS sequence"/>
</dbReference>
<evidence type="ECO:0000313" key="3">
    <source>
        <dbReference type="Proteomes" id="UP000219573"/>
    </source>
</evidence>